<evidence type="ECO:0000313" key="12">
    <source>
        <dbReference type="Proteomes" id="UP001595975"/>
    </source>
</evidence>
<dbReference type="InterPro" id="IPR000515">
    <property type="entry name" value="MetI-like"/>
</dbReference>
<organism evidence="11 12">
    <name type="scientific">Kitasatospora misakiensis</name>
    <dbReference type="NCBI Taxonomy" id="67330"/>
    <lineage>
        <taxon>Bacteria</taxon>
        <taxon>Bacillati</taxon>
        <taxon>Actinomycetota</taxon>
        <taxon>Actinomycetes</taxon>
        <taxon>Kitasatosporales</taxon>
        <taxon>Streptomycetaceae</taxon>
        <taxon>Kitasatospora</taxon>
    </lineage>
</organism>
<feature type="domain" description="ABC transmembrane type-1" evidence="10">
    <location>
        <begin position="93"/>
        <end position="299"/>
    </location>
</feature>
<evidence type="ECO:0000256" key="1">
    <source>
        <dbReference type="ARBA" id="ARBA00004651"/>
    </source>
</evidence>
<evidence type="ECO:0000256" key="4">
    <source>
        <dbReference type="ARBA" id="ARBA00022692"/>
    </source>
</evidence>
<dbReference type="RefSeq" id="WP_380229572.1">
    <property type="nucleotide sequence ID" value="NZ_JBHSOF010000072.1"/>
</dbReference>
<evidence type="ECO:0000256" key="9">
    <source>
        <dbReference type="SAM" id="MobiDB-lite"/>
    </source>
</evidence>
<evidence type="ECO:0000256" key="2">
    <source>
        <dbReference type="ARBA" id="ARBA00022448"/>
    </source>
</evidence>
<keyword evidence="12" id="KW-1185">Reference proteome</keyword>
<feature type="transmembrane region" description="Helical" evidence="8">
    <location>
        <begin position="277"/>
        <end position="302"/>
    </location>
</feature>
<evidence type="ECO:0000259" key="10">
    <source>
        <dbReference type="PROSITE" id="PS50928"/>
    </source>
</evidence>
<dbReference type="CDD" id="cd06261">
    <property type="entry name" value="TM_PBP2"/>
    <property type="match status" value="1"/>
</dbReference>
<protein>
    <submittedName>
        <fullName evidence="11">Amino acid ABC transporter permease</fullName>
    </submittedName>
</protein>
<name>A0ABW0XC17_9ACTN</name>
<feature type="transmembrane region" description="Helical" evidence="8">
    <location>
        <begin position="245"/>
        <end position="265"/>
    </location>
</feature>
<reference evidence="12" key="1">
    <citation type="journal article" date="2019" name="Int. J. Syst. Evol. Microbiol.">
        <title>The Global Catalogue of Microorganisms (GCM) 10K type strain sequencing project: providing services to taxonomists for standard genome sequencing and annotation.</title>
        <authorList>
            <consortium name="The Broad Institute Genomics Platform"/>
            <consortium name="The Broad Institute Genome Sequencing Center for Infectious Disease"/>
            <person name="Wu L."/>
            <person name="Ma J."/>
        </authorList>
    </citation>
    <scope>NUCLEOTIDE SEQUENCE [LARGE SCALE GENOMIC DNA]</scope>
    <source>
        <strain evidence="12">CGMCC 4.1437</strain>
    </source>
</reference>
<keyword evidence="5" id="KW-0029">Amino-acid transport</keyword>
<keyword evidence="4 8" id="KW-0812">Transmembrane</keyword>
<keyword evidence="2 8" id="KW-0813">Transport</keyword>
<feature type="transmembrane region" description="Helical" evidence="8">
    <location>
        <begin position="99"/>
        <end position="117"/>
    </location>
</feature>
<dbReference type="Pfam" id="PF00528">
    <property type="entry name" value="BPD_transp_1"/>
    <property type="match status" value="1"/>
</dbReference>
<keyword evidence="7 8" id="KW-0472">Membrane</keyword>
<evidence type="ECO:0000313" key="11">
    <source>
        <dbReference type="EMBL" id="MFC5667911.1"/>
    </source>
</evidence>
<dbReference type="EMBL" id="JBHSOF010000072">
    <property type="protein sequence ID" value="MFC5667911.1"/>
    <property type="molecule type" value="Genomic_DNA"/>
</dbReference>
<feature type="region of interest" description="Disordered" evidence="9">
    <location>
        <begin position="1"/>
        <end position="31"/>
    </location>
</feature>
<dbReference type="PROSITE" id="PS50928">
    <property type="entry name" value="ABC_TM1"/>
    <property type="match status" value="1"/>
</dbReference>
<dbReference type="PANTHER" id="PTHR30614:SF0">
    <property type="entry name" value="L-CYSTINE TRANSPORT SYSTEM PERMEASE PROTEIN TCYL"/>
    <property type="match status" value="1"/>
</dbReference>
<keyword evidence="3" id="KW-1003">Cell membrane</keyword>
<gene>
    <name evidence="11" type="ORF">ACFP3U_33725</name>
</gene>
<accession>A0ABW0XC17</accession>
<dbReference type="SUPFAM" id="SSF161098">
    <property type="entry name" value="MetI-like"/>
    <property type="match status" value="1"/>
</dbReference>
<proteinExistence type="inferred from homology"/>
<comment type="subcellular location">
    <subcellularLocation>
        <location evidence="1 8">Cell membrane</location>
        <topology evidence="1 8">Multi-pass membrane protein</topology>
    </subcellularLocation>
</comment>
<dbReference type="Proteomes" id="UP001595975">
    <property type="component" value="Unassembled WGS sequence"/>
</dbReference>
<dbReference type="NCBIfam" id="TIGR01726">
    <property type="entry name" value="HEQRo_perm_3TM"/>
    <property type="match status" value="1"/>
</dbReference>
<evidence type="ECO:0000256" key="5">
    <source>
        <dbReference type="ARBA" id="ARBA00022970"/>
    </source>
</evidence>
<dbReference type="InterPro" id="IPR010065">
    <property type="entry name" value="AA_ABC_transptr_permease_3TM"/>
</dbReference>
<dbReference type="PANTHER" id="PTHR30614">
    <property type="entry name" value="MEMBRANE COMPONENT OF AMINO ACID ABC TRANSPORTER"/>
    <property type="match status" value="1"/>
</dbReference>
<keyword evidence="6 8" id="KW-1133">Transmembrane helix</keyword>
<comment type="caution">
    <text evidence="11">The sequence shown here is derived from an EMBL/GenBank/DDBJ whole genome shotgun (WGS) entry which is preliminary data.</text>
</comment>
<feature type="transmembrane region" description="Helical" evidence="8">
    <location>
        <begin position="171"/>
        <end position="190"/>
    </location>
</feature>
<feature type="transmembrane region" description="Helical" evidence="8">
    <location>
        <begin position="52"/>
        <end position="70"/>
    </location>
</feature>
<dbReference type="Gene3D" id="1.10.3720.10">
    <property type="entry name" value="MetI-like"/>
    <property type="match status" value="1"/>
</dbReference>
<evidence type="ECO:0000256" key="8">
    <source>
        <dbReference type="RuleBase" id="RU363032"/>
    </source>
</evidence>
<feature type="transmembrane region" description="Helical" evidence="8">
    <location>
        <begin position="129"/>
        <end position="151"/>
    </location>
</feature>
<comment type="similarity">
    <text evidence="8">Belongs to the binding-protein-dependent transport system permease family.</text>
</comment>
<evidence type="ECO:0000256" key="3">
    <source>
        <dbReference type="ARBA" id="ARBA00022475"/>
    </source>
</evidence>
<dbReference type="InterPro" id="IPR035906">
    <property type="entry name" value="MetI-like_sf"/>
</dbReference>
<evidence type="ECO:0000256" key="7">
    <source>
        <dbReference type="ARBA" id="ARBA00023136"/>
    </source>
</evidence>
<evidence type="ECO:0000256" key="6">
    <source>
        <dbReference type="ARBA" id="ARBA00022989"/>
    </source>
</evidence>
<dbReference type="InterPro" id="IPR043429">
    <property type="entry name" value="ArtM/GltK/GlnP/TcyL/YhdX-like"/>
</dbReference>
<sequence length="343" mass="36770">MTIATTAQPVAKPSGRTAAEPAESAGPVASAPLDLGELTGLRTVPARHPWRWAAGLATLVVLAQFAHGLATNPAWDWATFRLYFSADTILQAVGRTVELTAYGTVLGFVLGAGVAAMRLSRSAILQSVAWAYVWVFRSIPLIVQLVFWFNLSYLYKRFGVGIPFGPTFGDFETMGVLGALGAAVLGLGLHQAAFAAEIIRGGVLGVDPGQREAAAALGVPRWRQAWRIILPQAMRGILPSAANEVISLFKGTSVVYVMAIGELFYQVQVVYGRTGRVVPLLMVATVWYVLLTTVLSIGQYYVERYFARGADRTPPPTPLQRARSLARGLRARTATAVALGGRS</sequence>